<dbReference type="InterPro" id="IPR050277">
    <property type="entry name" value="Sodium:Solute_Symporter"/>
</dbReference>
<evidence type="ECO:0000256" key="11">
    <source>
        <dbReference type="RuleBase" id="RU362091"/>
    </source>
</evidence>
<dbReference type="Proteomes" id="UP000012081">
    <property type="component" value="Unassembled WGS sequence"/>
</dbReference>
<proteinExistence type="inferred from homology"/>
<dbReference type="AlphaFoldDB" id="M8DK72"/>
<feature type="transmembrane region" description="Helical" evidence="12">
    <location>
        <begin position="473"/>
        <end position="490"/>
    </location>
</feature>
<dbReference type="PANTHER" id="PTHR48086:SF6">
    <property type="entry name" value="CATION_ACETATE SYMPORTER ACTP"/>
    <property type="match status" value="1"/>
</dbReference>
<dbReference type="PROSITE" id="PS50283">
    <property type="entry name" value="NA_SOLUT_SYMP_3"/>
    <property type="match status" value="1"/>
</dbReference>
<gene>
    <name evidence="13" type="ORF">I532_07575</name>
</gene>
<protein>
    <recommendedName>
        <fullName evidence="15">Cation acetate symporter</fullName>
    </recommendedName>
</protein>
<dbReference type="GO" id="GO:0005886">
    <property type="term" value="C:plasma membrane"/>
    <property type="evidence" value="ECO:0007669"/>
    <property type="project" value="UniProtKB-SubCell"/>
</dbReference>
<evidence type="ECO:0000256" key="3">
    <source>
        <dbReference type="ARBA" id="ARBA00022448"/>
    </source>
</evidence>
<keyword evidence="5 12" id="KW-0812">Transmembrane</keyword>
<dbReference type="PROSITE" id="PS00456">
    <property type="entry name" value="NA_SOLUT_SYMP_1"/>
    <property type="match status" value="1"/>
</dbReference>
<feature type="transmembrane region" description="Helical" evidence="12">
    <location>
        <begin position="239"/>
        <end position="261"/>
    </location>
</feature>
<feature type="transmembrane region" description="Helical" evidence="12">
    <location>
        <begin position="273"/>
        <end position="298"/>
    </location>
</feature>
<keyword evidence="6" id="KW-0769">Symport</keyword>
<feature type="transmembrane region" description="Helical" evidence="12">
    <location>
        <begin position="187"/>
        <end position="207"/>
    </location>
</feature>
<evidence type="ECO:0000256" key="4">
    <source>
        <dbReference type="ARBA" id="ARBA00022475"/>
    </source>
</evidence>
<dbReference type="CDD" id="cd11480">
    <property type="entry name" value="SLC5sbd_u4"/>
    <property type="match status" value="1"/>
</dbReference>
<sequence>MKRGSGDMSSVIFFCSVIIGTLFITYSAASRTFNTREFYAAGNRMTGLQNGVAIAGDYMSAASFLGIAGTIAMYGFDGFLYAIGFFVSYLVMLFLIAEPLHNLGKYTLADAISVRFESKWLRGAIAAVTLLITVFYMIAQLVGAGALIHYLLGIDYAAAVMVVGTLMTIYVVFGGMEATSWVQIIKAILLLTGTLIICLIVLSRFHWSLAELFVYVGEATPMKERFLHPGNKFNQPLDILSLNLALILGTAGLPHIIVRLFTVKDAPTTRQSIITATWVMGAFYLMTILLGFGASAFIGWEYIQDAGFGGNLTVTMLAEALGGEFLMAYISAVAFATILAVVTGLVLSASSAFAHDLYSHIIRNGMASEREQVWVAKLSSVGVGVISIWLAIGAQKMNVAILVALTFAVAASANFPLIFFTIYWRRFTLQGALTGIVTGALSALILVCLGPSVMDPESGMILAEPLFPLANPGVVSIPLGFFGAIVGSLASRPAPGASDHYDAVLFQAHTGTRQGLRHSVAAKSE</sequence>
<keyword evidence="4" id="KW-1003">Cell membrane</keyword>
<accession>M8DK72</accession>
<feature type="transmembrane region" description="Helical" evidence="12">
    <location>
        <begin position="6"/>
        <end position="29"/>
    </location>
</feature>
<reference evidence="13 14" key="1">
    <citation type="submission" date="2013-03" db="EMBL/GenBank/DDBJ databases">
        <title>Assembly of a new bacterial strain Brevibacillus borstelensis AK1.</title>
        <authorList>
            <person name="Rajan I."/>
            <person name="PoliReddy D."/>
            <person name="Sugumar T."/>
            <person name="Rathinam K."/>
            <person name="Alqarawi S."/>
            <person name="Khalil A.B."/>
            <person name="Sivakumar N."/>
        </authorList>
    </citation>
    <scope>NUCLEOTIDE SEQUENCE [LARGE SCALE GENOMIC DNA]</scope>
    <source>
        <strain evidence="13 14">AK1</strain>
    </source>
</reference>
<evidence type="ECO:0000256" key="2">
    <source>
        <dbReference type="ARBA" id="ARBA00006434"/>
    </source>
</evidence>
<dbReference type="STRING" id="1300222.I532_07575"/>
<evidence type="ECO:0000256" key="12">
    <source>
        <dbReference type="SAM" id="Phobius"/>
    </source>
</evidence>
<feature type="transmembrane region" description="Helical" evidence="12">
    <location>
        <begin position="156"/>
        <end position="175"/>
    </location>
</feature>
<evidence type="ECO:0000256" key="6">
    <source>
        <dbReference type="ARBA" id="ARBA00022847"/>
    </source>
</evidence>
<feature type="transmembrane region" description="Helical" evidence="12">
    <location>
        <begin position="374"/>
        <end position="394"/>
    </location>
</feature>
<feature type="transmembrane region" description="Helical" evidence="12">
    <location>
        <begin position="124"/>
        <end position="150"/>
    </location>
</feature>
<name>M8DK72_9BACL</name>
<dbReference type="GO" id="GO:0015123">
    <property type="term" value="F:acetate transmembrane transporter activity"/>
    <property type="evidence" value="ECO:0007669"/>
    <property type="project" value="TreeGrafter"/>
</dbReference>
<comment type="caution">
    <text evidence="13">The sequence shown here is derived from an EMBL/GenBank/DDBJ whole genome shotgun (WGS) entry which is preliminary data.</text>
</comment>
<comment type="subcellular location">
    <subcellularLocation>
        <location evidence="1">Cell membrane</location>
        <topology evidence="1">Multi-pass membrane protein</topology>
    </subcellularLocation>
</comment>
<feature type="transmembrane region" description="Helical" evidence="12">
    <location>
        <begin position="326"/>
        <end position="353"/>
    </location>
</feature>
<evidence type="ECO:0000256" key="8">
    <source>
        <dbReference type="ARBA" id="ARBA00023053"/>
    </source>
</evidence>
<evidence type="ECO:0000256" key="1">
    <source>
        <dbReference type="ARBA" id="ARBA00004651"/>
    </source>
</evidence>
<dbReference type="GO" id="GO:0006811">
    <property type="term" value="P:monoatomic ion transport"/>
    <property type="evidence" value="ECO:0007669"/>
    <property type="project" value="UniProtKB-KW"/>
</dbReference>
<feature type="transmembrane region" description="Helical" evidence="12">
    <location>
        <begin position="50"/>
        <end position="73"/>
    </location>
</feature>
<evidence type="ECO:0008006" key="15">
    <source>
        <dbReference type="Google" id="ProtNLM"/>
    </source>
</evidence>
<dbReference type="GO" id="GO:0015293">
    <property type="term" value="F:symporter activity"/>
    <property type="evidence" value="ECO:0007669"/>
    <property type="project" value="UniProtKB-KW"/>
</dbReference>
<keyword evidence="9" id="KW-0406">Ion transport</keyword>
<evidence type="ECO:0000313" key="13">
    <source>
        <dbReference type="EMBL" id="EMT53857.1"/>
    </source>
</evidence>
<keyword evidence="7 12" id="KW-1133">Transmembrane helix</keyword>
<feature type="transmembrane region" description="Helical" evidence="12">
    <location>
        <begin position="79"/>
        <end position="97"/>
    </location>
</feature>
<feature type="transmembrane region" description="Helical" evidence="12">
    <location>
        <begin position="431"/>
        <end position="453"/>
    </location>
</feature>
<evidence type="ECO:0000256" key="7">
    <source>
        <dbReference type="ARBA" id="ARBA00022989"/>
    </source>
</evidence>
<dbReference type="InterPro" id="IPR001734">
    <property type="entry name" value="Na/solute_symporter"/>
</dbReference>
<evidence type="ECO:0000256" key="10">
    <source>
        <dbReference type="ARBA" id="ARBA00023136"/>
    </source>
</evidence>
<comment type="similarity">
    <text evidence="2 11">Belongs to the sodium:solute symporter (SSF) (TC 2.A.21) family.</text>
</comment>
<keyword evidence="8" id="KW-0915">Sodium</keyword>
<keyword evidence="10 12" id="KW-0472">Membrane</keyword>
<keyword evidence="14" id="KW-1185">Reference proteome</keyword>
<dbReference type="NCBIfam" id="TIGR00813">
    <property type="entry name" value="sss"/>
    <property type="match status" value="1"/>
</dbReference>
<feature type="transmembrane region" description="Helical" evidence="12">
    <location>
        <begin position="400"/>
        <end position="424"/>
    </location>
</feature>
<dbReference type="PATRIC" id="fig|1300222.3.peg.1561"/>
<dbReference type="InterPro" id="IPR018212">
    <property type="entry name" value="Na/solute_symporter_CS"/>
</dbReference>
<evidence type="ECO:0000256" key="9">
    <source>
        <dbReference type="ARBA" id="ARBA00023065"/>
    </source>
</evidence>
<dbReference type="EMBL" id="APBN01000002">
    <property type="protein sequence ID" value="EMT53857.1"/>
    <property type="molecule type" value="Genomic_DNA"/>
</dbReference>
<dbReference type="Gene3D" id="1.20.1730.10">
    <property type="entry name" value="Sodium/glucose cotransporter"/>
    <property type="match status" value="1"/>
</dbReference>
<evidence type="ECO:0000313" key="14">
    <source>
        <dbReference type="Proteomes" id="UP000012081"/>
    </source>
</evidence>
<dbReference type="PROSITE" id="PS00457">
    <property type="entry name" value="NA_SOLUT_SYMP_2"/>
    <property type="match status" value="1"/>
</dbReference>
<dbReference type="GO" id="GO:0006847">
    <property type="term" value="P:plasma membrane acetate transport"/>
    <property type="evidence" value="ECO:0007669"/>
    <property type="project" value="TreeGrafter"/>
</dbReference>
<evidence type="ECO:0000256" key="5">
    <source>
        <dbReference type="ARBA" id="ARBA00022692"/>
    </source>
</evidence>
<dbReference type="PANTHER" id="PTHR48086">
    <property type="entry name" value="SODIUM/PROLINE SYMPORTER-RELATED"/>
    <property type="match status" value="1"/>
</dbReference>
<dbReference type="InterPro" id="IPR038377">
    <property type="entry name" value="Na/Glc_symporter_sf"/>
</dbReference>
<keyword evidence="3" id="KW-0813">Transport</keyword>
<organism evidence="13 14">
    <name type="scientific">Brevibacillus borstelensis AK1</name>
    <dbReference type="NCBI Taxonomy" id="1300222"/>
    <lineage>
        <taxon>Bacteria</taxon>
        <taxon>Bacillati</taxon>
        <taxon>Bacillota</taxon>
        <taxon>Bacilli</taxon>
        <taxon>Bacillales</taxon>
        <taxon>Paenibacillaceae</taxon>
        <taxon>Brevibacillus</taxon>
    </lineage>
</organism>
<dbReference type="Pfam" id="PF00474">
    <property type="entry name" value="SSF"/>
    <property type="match status" value="1"/>
</dbReference>